<protein>
    <submittedName>
        <fullName evidence="1">Uncharacterized protein</fullName>
    </submittedName>
</protein>
<evidence type="ECO:0000313" key="1">
    <source>
        <dbReference type="EMBL" id="KAJ0017968.1"/>
    </source>
</evidence>
<name>A0ACC0XKU7_9ROSI</name>
<proteinExistence type="predicted"/>
<keyword evidence="2" id="KW-1185">Reference proteome</keyword>
<sequence length="43" mass="5017">MTRLLQPHLLSLSKTQVPFDSIFRTLFWPHGRIDALKLNIKLA</sequence>
<reference evidence="2" key="1">
    <citation type="journal article" date="2023" name="G3 (Bethesda)">
        <title>Genome assembly and association tests identify interacting loci associated with vigor, precocity, and sex in interspecific pistachio rootstocks.</title>
        <authorList>
            <person name="Palmer W."/>
            <person name="Jacygrad E."/>
            <person name="Sagayaradj S."/>
            <person name="Cavanaugh K."/>
            <person name="Han R."/>
            <person name="Bertier L."/>
            <person name="Beede B."/>
            <person name="Kafkas S."/>
            <person name="Golino D."/>
            <person name="Preece J."/>
            <person name="Michelmore R."/>
        </authorList>
    </citation>
    <scope>NUCLEOTIDE SEQUENCE [LARGE SCALE GENOMIC DNA]</scope>
</reference>
<organism evidence="1 2">
    <name type="scientific">Pistacia integerrima</name>
    <dbReference type="NCBI Taxonomy" id="434235"/>
    <lineage>
        <taxon>Eukaryota</taxon>
        <taxon>Viridiplantae</taxon>
        <taxon>Streptophyta</taxon>
        <taxon>Embryophyta</taxon>
        <taxon>Tracheophyta</taxon>
        <taxon>Spermatophyta</taxon>
        <taxon>Magnoliopsida</taxon>
        <taxon>eudicotyledons</taxon>
        <taxon>Gunneridae</taxon>
        <taxon>Pentapetalae</taxon>
        <taxon>rosids</taxon>
        <taxon>malvids</taxon>
        <taxon>Sapindales</taxon>
        <taxon>Anacardiaceae</taxon>
        <taxon>Pistacia</taxon>
    </lineage>
</organism>
<accession>A0ACC0XKU7</accession>
<dbReference type="EMBL" id="CM047747">
    <property type="protein sequence ID" value="KAJ0017968.1"/>
    <property type="molecule type" value="Genomic_DNA"/>
</dbReference>
<comment type="caution">
    <text evidence="1">The sequence shown here is derived from an EMBL/GenBank/DDBJ whole genome shotgun (WGS) entry which is preliminary data.</text>
</comment>
<dbReference type="Proteomes" id="UP001163603">
    <property type="component" value="Chromosome 12"/>
</dbReference>
<gene>
    <name evidence="1" type="ORF">Pint_10068</name>
</gene>
<evidence type="ECO:0000313" key="2">
    <source>
        <dbReference type="Proteomes" id="UP001163603"/>
    </source>
</evidence>